<keyword evidence="5 9" id="KW-0732">Signal</keyword>
<dbReference type="RefSeq" id="WP_005926938.1">
    <property type="nucleotide sequence ID" value="NZ_CABKSE010000001.1"/>
</dbReference>
<evidence type="ECO:0000256" key="2">
    <source>
        <dbReference type="ARBA" id="ARBA00022448"/>
    </source>
</evidence>
<evidence type="ECO:0000256" key="5">
    <source>
        <dbReference type="ARBA" id="ARBA00022729"/>
    </source>
</evidence>
<dbReference type="GO" id="GO:0015344">
    <property type="term" value="F:siderophore uptake transmembrane transporter activity"/>
    <property type="evidence" value="ECO:0007669"/>
    <property type="project" value="TreeGrafter"/>
</dbReference>
<dbReference type="Pfam" id="PF07715">
    <property type="entry name" value="Plug"/>
    <property type="match status" value="1"/>
</dbReference>
<dbReference type="NCBIfam" id="TIGR04057">
    <property type="entry name" value="SusC_RagA_signa"/>
    <property type="match status" value="1"/>
</dbReference>
<gene>
    <name evidence="11" type="ORF">F3F73_09835</name>
</gene>
<evidence type="ECO:0000256" key="1">
    <source>
        <dbReference type="ARBA" id="ARBA00004571"/>
    </source>
</evidence>
<evidence type="ECO:0000259" key="10">
    <source>
        <dbReference type="Pfam" id="PF07715"/>
    </source>
</evidence>
<keyword evidence="6 8" id="KW-0472">Membrane</keyword>
<comment type="subcellular location">
    <subcellularLocation>
        <location evidence="1 8">Cell outer membrane</location>
        <topology evidence="1 8">Multi-pass membrane protein</topology>
    </subcellularLocation>
</comment>
<evidence type="ECO:0000256" key="6">
    <source>
        <dbReference type="ARBA" id="ARBA00023136"/>
    </source>
</evidence>
<sequence length="1005" mass="110210">MKKQLLVLLFLFSAVVTYSQHTITGVVTSSEDGMPVIGASVVVKGDANLGTITDIDGKYSIKAPDNSTLVFSYVGMETHEVKIGKQSVVNVVMKPSSIMVDEVVVTAMGVKAEKKKLNYAVQSLDSEEIMGGANTNFVNTLQGKISGLSVSTSGGSPNASSQITIRGISSINAGQSNEPLLIIDGVAVSGAGVASQINPADIENMTVLKGSAASALYGQEAANGVIMITTKSGKEGKITVNANASVQFEDVFRLPKLQTTYVPGGRGIMSAGTPTGGWGPMIQPGEKIYDNVSNFFQTGLTHKYDVSVSGGTDKFSAYASASYSMAEGVVPNDYQDRMNFLLKGTYEISKNLKVNMSANIMKTKSRGAGDVLSTVYNWPINDDIRIYQNPNGTPRWLYPMEGLTDTEKQAVALSPLWSRYRDNGESNATRNILMGSVNWTPIKGLELSGRVSFDENHSSSESQTAARFKKTDFENSENVPLSYFGEYDYSQSRSQLLTVQALATYRWDLSKDFNLNFLAGYELKERKSVELATGGDGFIVSGFESISNLDPLEIGKNTTLYHSLKRNLGYFGEIRLDYKGIAHISGTARNDYSSTLSEKSYFYPSVTAGVIFSELFHISNEFFTYGKLRGNWAQVGKDTNPYAFDKRFVIKGSFPDQGFGVDPTKSRAQWLDPELASSWEVGLDLRFFNDKTKFDLAYYQTKVDNQIVTVRVSPTQGNILQTRNEGAIQNKGVELQWNQEIMRNRDFQWYANLNFGFNRGKVTNLPDDIVEIQGTQYGDIFPTAYLNGSTTAISGKDYMRSPDGQVVCTADGYPIISPVKGNLIGDREPDFLLGLSSNISWKNFTLSFLLDSRKGGDVVNVTSRSLLSSGQSSFAEKYRNREVVVNGVVQQSDGTYIKNTKPIILDQTTMNTYFYAVSSNFIEDGSYLRLSYVTLGYDFTPLLRNTAIKGLRFSITGRNLFLMTKYTGCDPQISAGKSGGTGRMGIDNFAVPSTRSFNFSINATF</sequence>
<dbReference type="Gene3D" id="2.60.40.1120">
    <property type="entry name" value="Carboxypeptidase-like, regulatory domain"/>
    <property type="match status" value="1"/>
</dbReference>
<evidence type="ECO:0000256" key="7">
    <source>
        <dbReference type="ARBA" id="ARBA00023237"/>
    </source>
</evidence>
<name>A0A7J4XJA4_9BACE</name>
<protein>
    <submittedName>
        <fullName evidence="11">SusC/RagA family TonB-linked outer membrane protein</fullName>
    </submittedName>
</protein>
<dbReference type="SUPFAM" id="SSF56935">
    <property type="entry name" value="Porins"/>
    <property type="match status" value="1"/>
</dbReference>
<dbReference type="InterPro" id="IPR023996">
    <property type="entry name" value="TonB-dep_OMP_SusC/RagA"/>
</dbReference>
<keyword evidence="4 8" id="KW-0812">Transmembrane</keyword>
<dbReference type="SUPFAM" id="SSF49464">
    <property type="entry name" value="Carboxypeptidase regulatory domain-like"/>
    <property type="match status" value="1"/>
</dbReference>
<feature type="signal peptide" evidence="9">
    <location>
        <begin position="1"/>
        <end position="19"/>
    </location>
</feature>
<evidence type="ECO:0000256" key="4">
    <source>
        <dbReference type="ARBA" id="ARBA00022692"/>
    </source>
</evidence>
<dbReference type="Gene3D" id="2.170.130.10">
    <property type="entry name" value="TonB-dependent receptor, plug domain"/>
    <property type="match status" value="1"/>
</dbReference>
<comment type="similarity">
    <text evidence="8">Belongs to the TonB-dependent receptor family.</text>
</comment>
<dbReference type="InterPro" id="IPR008969">
    <property type="entry name" value="CarboxyPept-like_regulatory"/>
</dbReference>
<evidence type="ECO:0000256" key="3">
    <source>
        <dbReference type="ARBA" id="ARBA00022452"/>
    </source>
</evidence>
<dbReference type="EMBL" id="VWMK01000008">
    <property type="protein sequence ID" value="KAA3765849.1"/>
    <property type="molecule type" value="Genomic_DNA"/>
</dbReference>
<dbReference type="Proteomes" id="UP000422221">
    <property type="component" value="Unassembled WGS sequence"/>
</dbReference>
<dbReference type="InterPro" id="IPR023997">
    <property type="entry name" value="TonB-dep_OMP_SusC/RagA_CS"/>
</dbReference>
<evidence type="ECO:0000313" key="11">
    <source>
        <dbReference type="EMBL" id="KAA3765849.1"/>
    </source>
</evidence>
<dbReference type="GeneID" id="93115443"/>
<organism evidence="11 12">
    <name type="scientific">Bacteroides salyersiae</name>
    <dbReference type="NCBI Taxonomy" id="291644"/>
    <lineage>
        <taxon>Bacteria</taxon>
        <taxon>Pseudomonadati</taxon>
        <taxon>Bacteroidota</taxon>
        <taxon>Bacteroidia</taxon>
        <taxon>Bacteroidales</taxon>
        <taxon>Bacteroidaceae</taxon>
        <taxon>Bacteroides</taxon>
    </lineage>
</organism>
<dbReference type="Pfam" id="PF13715">
    <property type="entry name" value="CarbopepD_reg_2"/>
    <property type="match status" value="1"/>
</dbReference>
<dbReference type="AlphaFoldDB" id="A0A7J4XJA4"/>
<comment type="caution">
    <text evidence="11">The sequence shown here is derived from an EMBL/GenBank/DDBJ whole genome shotgun (WGS) entry which is preliminary data.</text>
</comment>
<accession>A0A7J4XJA4</accession>
<reference evidence="11 12" key="1">
    <citation type="journal article" date="2019" name="Nat. Med.">
        <title>A library of human gut bacterial isolates paired with longitudinal multiomics data enables mechanistic microbiome research.</title>
        <authorList>
            <person name="Poyet M."/>
            <person name="Groussin M."/>
            <person name="Gibbons S.M."/>
            <person name="Avila-Pacheco J."/>
            <person name="Jiang X."/>
            <person name="Kearney S.M."/>
            <person name="Perrotta A.R."/>
            <person name="Berdy B."/>
            <person name="Zhao S."/>
            <person name="Lieberman T.D."/>
            <person name="Swanson P.K."/>
            <person name="Smith M."/>
            <person name="Roesemann S."/>
            <person name="Alexander J.E."/>
            <person name="Rich S.A."/>
            <person name="Livny J."/>
            <person name="Vlamakis H."/>
            <person name="Clish C."/>
            <person name="Bullock K."/>
            <person name="Deik A."/>
            <person name="Scott J."/>
            <person name="Pierce K.A."/>
            <person name="Xavier R.J."/>
            <person name="Alm E.J."/>
        </authorList>
    </citation>
    <scope>NUCLEOTIDE SEQUENCE [LARGE SCALE GENOMIC DNA]</scope>
    <source>
        <strain evidence="11 12">BIOML-A10</strain>
    </source>
</reference>
<keyword evidence="3 8" id="KW-1134">Transmembrane beta strand</keyword>
<evidence type="ECO:0000313" key="12">
    <source>
        <dbReference type="Proteomes" id="UP000422221"/>
    </source>
</evidence>
<dbReference type="InterPro" id="IPR012910">
    <property type="entry name" value="Plug_dom"/>
</dbReference>
<dbReference type="InterPro" id="IPR037066">
    <property type="entry name" value="Plug_dom_sf"/>
</dbReference>
<dbReference type="GO" id="GO:0044718">
    <property type="term" value="P:siderophore transmembrane transport"/>
    <property type="evidence" value="ECO:0007669"/>
    <property type="project" value="TreeGrafter"/>
</dbReference>
<dbReference type="PROSITE" id="PS52016">
    <property type="entry name" value="TONB_DEPENDENT_REC_3"/>
    <property type="match status" value="1"/>
</dbReference>
<feature type="domain" description="TonB-dependent receptor plug" evidence="10">
    <location>
        <begin position="114"/>
        <end position="225"/>
    </location>
</feature>
<dbReference type="InterPro" id="IPR039426">
    <property type="entry name" value="TonB-dep_rcpt-like"/>
</dbReference>
<dbReference type="Gene3D" id="2.40.170.20">
    <property type="entry name" value="TonB-dependent receptor, beta-barrel domain"/>
    <property type="match status" value="1"/>
</dbReference>
<evidence type="ECO:0000256" key="9">
    <source>
        <dbReference type="SAM" id="SignalP"/>
    </source>
</evidence>
<dbReference type="FunFam" id="2.60.40.1120:FF:000003">
    <property type="entry name" value="Outer membrane protein Omp121"/>
    <property type="match status" value="1"/>
</dbReference>
<dbReference type="GO" id="GO:0009279">
    <property type="term" value="C:cell outer membrane"/>
    <property type="evidence" value="ECO:0007669"/>
    <property type="project" value="UniProtKB-SubCell"/>
</dbReference>
<dbReference type="NCBIfam" id="TIGR04056">
    <property type="entry name" value="OMP_RagA_SusC"/>
    <property type="match status" value="1"/>
</dbReference>
<dbReference type="PANTHER" id="PTHR30069:SF29">
    <property type="entry name" value="HEMOGLOBIN AND HEMOGLOBIN-HAPTOGLOBIN-BINDING PROTEIN 1-RELATED"/>
    <property type="match status" value="1"/>
</dbReference>
<evidence type="ECO:0000256" key="8">
    <source>
        <dbReference type="PROSITE-ProRule" id="PRU01360"/>
    </source>
</evidence>
<dbReference type="InterPro" id="IPR036942">
    <property type="entry name" value="Beta-barrel_TonB_sf"/>
</dbReference>
<keyword evidence="2 8" id="KW-0813">Transport</keyword>
<dbReference type="PANTHER" id="PTHR30069">
    <property type="entry name" value="TONB-DEPENDENT OUTER MEMBRANE RECEPTOR"/>
    <property type="match status" value="1"/>
</dbReference>
<feature type="chain" id="PRO_5029819006" evidence="9">
    <location>
        <begin position="20"/>
        <end position="1005"/>
    </location>
</feature>
<proteinExistence type="inferred from homology"/>
<keyword evidence="7 8" id="KW-0998">Cell outer membrane</keyword>